<evidence type="ECO:0000313" key="1">
    <source>
        <dbReference type="EMBL" id="KKN98461.1"/>
    </source>
</evidence>
<accession>A0A0F9XHB3</accession>
<dbReference type="AlphaFoldDB" id="A0A0F9XHB3"/>
<dbReference type="EMBL" id="LAZR01000051">
    <property type="protein sequence ID" value="KKN98461.1"/>
    <property type="molecule type" value="Genomic_DNA"/>
</dbReference>
<comment type="caution">
    <text evidence="1">The sequence shown here is derived from an EMBL/GenBank/DDBJ whole genome shotgun (WGS) entry which is preliminary data.</text>
</comment>
<gene>
    <name evidence="1" type="ORF">LCGC14_0145720</name>
</gene>
<organism evidence="1">
    <name type="scientific">marine sediment metagenome</name>
    <dbReference type="NCBI Taxonomy" id="412755"/>
    <lineage>
        <taxon>unclassified sequences</taxon>
        <taxon>metagenomes</taxon>
        <taxon>ecological metagenomes</taxon>
    </lineage>
</organism>
<proteinExistence type="predicted"/>
<reference evidence="1" key="1">
    <citation type="journal article" date="2015" name="Nature">
        <title>Complex archaea that bridge the gap between prokaryotes and eukaryotes.</title>
        <authorList>
            <person name="Spang A."/>
            <person name="Saw J.H."/>
            <person name="Jorgensen S.L."/>
            <person name="Zaremba-Niedzwiedzka K."/>
            <person name="Martijn J."/>
            <person name="Lind A.E."/>
            <person name="van Eijk R."/>
            <person name="Schleper C."/>
            <person name="Guy L."/>
            <person name="Ettema T.J."/>
        </authorList>
    </citation>
    <scope>NUCLEOTIDE SEQUENCE</scope>
</reference>
<sequence length="42" mass="4635">MGYTIYGIVDIDIGWEDRFVSDTFYGTVVGKLNAIVILGPLL</sequence>
<name>A0A0F9XHB3_9ZZZZ</name>
<protein>
    <submittedName>
        <fullName evidence="1">Uncharacterized protein</fullName>
    </submittedName>
</protein>